<keyword evidence="8" id="KW-1185">Reference proteome</keyword>
<dbReference type="SUPFAM" id="SSF49764">
    <property type="entry name" value="HSP20-like chaperones"/>
    <property type="match status" value="1"/>
</dbReference>
<dbReference type="InterPro" id="IPR008978">
    <property type="entry name" value="HSP20-like_chaperone"/>
</dbReference>
<dbReference type="PANTHER" id="PTHR22904:SF533">
    <property type="entry name" value="HSP70-HSP90 ORGANIZING PROTEIN 3"/>
    <property type="match status" value="1"/>
</dbReference>
<keyword evidence="2 3" id="KW-0802">TPR repeat</keyword>
<dbReference type="InterPro" id="IPR007052">
    <property type="entry name" value="CS_dom"/>
</dbReference>
<feature type="coiled-coil region" evidence="4">
    <location>
        <begin position="829"/>
        <end position="863"/>
    </location>
</feature>
<dbReference type="InterPro" id="IPR011990">
    <property type="entry name" value="TPR-like_helical_dom_sf"/>
</dbReference>
<dbReference type="Proteomes" id="UP001055712">
    <property type="component" value="Unassembled WGS sequence"/>
</dbReference>
<dbReference type="PROSITE" id="PS50005">
    <property type="entry name" value="TPR"/>
    <property type="match status" value="1"/>
</dbReference>
<evidence type="ECO:0000313" key="7">
    <source>
        <dbReference type="EMBL" id="KAI3433792.1"/>
    </source>
</evidence>
<dbReference type="PANTHER" id="PTHR22904">
    <property type="entry name" value="TPR REPEAT CONTAINING PROTEIN"/>
    <property type="match status" value="1"/>
</dbReference>
<sequence length="886" mass="97714">MAPQPLSLEEVVRQHKAAARQQRPQELDADLRRLKAEHLKARGDEALKQGNHRQAWERYSEAIDLMPGKDGLPALHSNRSLAYMKALRYEDALQDADAAARLSPGWYKAHWRRAVALLAIKRTPEAVLAFREAWRLADGDAKKESKTRLWAAVQRLTREQLGRGILALVAELEGQGNVEAPKVEAASEHELSEGLFRVMKDAHKGERRPGSYYHSYMSWLQHGLPPAEAYVQRAAAHCRSRCYLQARADAQAAVDVLLDGAKMHKQQQQQQQKAAKAAHTGPLPSDAAATQPGRDDCKGAAQQQLQAPLSEEVLKLQLARGYCSLGKACLAEIDHPDRDCRNAAKALIRASQLDPSNEEMLDQLSHACEDLSSQQLDEIQREIFHEGGAAGGGGVLNGGLLLPAALGAAGRIVPGQRLFQAVLRLAFPSARASDCSSRARELLRCGVAAAVGVDPLAVSIERVLAPTAARPHLVVLMHVTVGSDVLKASQLVKAVSCSGGAEDDAADCGSEASGDSGSVASMEEQDEGPETPQPGGMEAATSSPHQLPEAALSARQQQAAEKRRQLAALHQQQAAELSELLGGQQLTALLGMPELRLCSGEVADITPACAGASEAERAQQEAINRGGAEVAPQQDRRMAVPARPKLELELPYKLYKLVRADGSLVERVDKHPFCMSRVYYNPTEKPEEVWTELMDGSCRWRQTGGEVKVLALKVPQELPSRQLAVDIQPYSVKVWNRSSGEIYLEGGLERGVVPEDCFWTHCNGEGEDGCALYLRKMNLELLKQHWQHSEMWWPRLFKCHGEIAWDDYEKDYSDLPAEVLARHRITEAIKDDERREQDHERTKRELLQEADDVRKRARQERLNELRTGRRVDWVQLDRGLPAGPEA</sequence>
<evidence type="ECO:0000256" key="1">
    <source>
        <dbReference type="ARBA" id="ARBA00022737"/>
    </source>
</evidence>
<dbReference type="Gene3D" id="2.60.40.790">
    <property type="match status" value="1"/>
</dbReference>
<keyword evidence="4" id="KW-0175">Coiled coil</keyword>
<dbReference type="OrthoDB" id="20872at2759"/>
<feature type="compositionally biased region" description="Low complexity" evidence="5">
    <location>
        <begin position="265"/>
        <end position="278"/>
    </location>
</feature>
<evidence type="ECO:0000256" key="5">
    <source>
        <dbReference type="SAM" id="MobiDB-lite"/>
    </source>
</evidence>
<evidence type="ECO:0000259" key="6">
    <source>
        <dbReference type="PROSITE" id="PS51203"/>
    </source>
</evidence>
<dbReference type="SMART" id="SM00028">
    <property type="entry name" value="TPR"/>
    <property type="match status" value="5"/>
</dbReference>
<dbReference type="GO" id="GO:0051879">
    <property type="term" value="F:Hsp90 protein binding"/>
    <property type="evidence" value="ECO:0007669"/>
    <property type="project" value="TreeGrafter"/>
</dbReference>
<proteinExistence type="predicted"/>
<feature type="domain" description="CS" evidence="6">
    <location>
        <begin position="693"/>
        <end position="797"/>
    </location>
</feature>
<feature type="region of interest" description="Disordered" evidence="5">
    <location>
        <begin position="501"/>
        <end position="565"/>
    </location>
</feature>
<dbReference type="Pfam" id="PF04969">
    <property type="entry name" value="CS"/>
    <property type="match status" value="1"/>
</dbReference>
<dbReference type="EMBL" id="SIDB01000004">
    <property type="protein sequence ID" value="KAI3433792.1"/>
    <property type="molecule type" value="Genomic_DNA"/>
</dbReference>
<comment type="caution">
    <text evidence="7">The sequence shown here is derived from an EMBL/GenBank/DDBJ whole genome shotgun (WGS) entry which is preliminary data.</text>
</comment>
<evidence type="ECO:0000256" key="4">
    <source>
        <dbReference type="SAM" id="Coils"/>
    </source>
</evidence>
<organism evidence="7 8">
    <name type="scientific">Chlorella vulgaris</name>
    <name type="common">Green alga</name>
    <dbReference type="NCBI Taxonomy" id="3077"/>
    <lineage>
        <taxon>Eukaryota</taxon>
        <taxon>Viridiplantae</taxon>
        <taxon>Chlorophyta</taxon>
        <taxon>core chlorophytes</taxon>
        <taxon>Trebouxiophyceae</taxon>
        <taxon>Chlorellales</taxon>
        <taxon>Chlorellaceae</taxon>
        <taxon>Chlorella clade</taxon>
        <taxon>Chlorella</taxon>
    </lineage>
</organism>
<dbReference type="SUPFAM" id="SSF48452">
    <property type="entry name" value="TPR-like"/>
    <property type="match status" value="1"/>
</dbReference>
<protein>
    <recommendedName>
        <fullName evidence="6">CS domain-containing protein</fullName>
    </recommendedName>
</protein>
<dbReference type="InterPro" id="IPR019734">
    <property type="entry name" value="TPR_rpt"/>
</dbReference>
<evidence type="ECO:0000256" key="2">
    <source>
        <dbReference type="ARBA" id="ARBA00022803"/>
    </source>
</evidence>
<reference evidence="7" key="1">
    <citation type="journal article" date="2019" name="Plant J.">
        <title>Chlorella vulgaris genome assembly and annotation reveals the molecular basis for metabolic acclimation to high light conditions.</title>
        <authorList>
            <person name="Cecchin M."/>
            <person name="Marcolungo L."/>
            <person name="Rossato M."/>
            <person name="Girolomoni L."/>
            <person name="Cosentino E."/>
            <person name="Cuine S."/>
            <person name="Li-Beisson Y."/>
            <person name="Delledonne M."/>
            <person name="Ballottari M."/>
        </authorList>
    </citation>
    <scope>NUCLEOTIDE SEQUENCE</scope>
    <source>
        <strain evidence="7">211/11P</strain>
    </source>
</reference>
<gene>
    <name evidence="7" type="ORF">D9Q98_003597</name>
</gene>
<name>A0A9D4TT46_CHLVU</name>
<feature type="region of interest" description="Disordered" evidence="5">
    <location>
        <begin position="265"/>
        <end position="302"/>
    </location>
</feature>
<dbReference type="CDD" id="cd06467">
    <property type="entry name" value="p23_NUDC_like"/>
    <property type="match status" value="1"/>
</dbReference>
<evidence type="ECO:0000256" key="3">
    <source>
        <dbReference type="PROSITE-ProRule" id="PRU00339"/>
    </source>
</evidence>
<reference evidence="7" key="2">
    <citation type="submission" date="2020-11" db="EMBL/GenBank/DDBJ databases">
        <authorList>
            <person name="Cecchin M."/>
            <person name="Marcolungo L."/>
            <person name="Rossato M."/>
            <person name="Girolomoni L."/>
            <person name="Cosentino E."/>
            <person name="Cuine S."/>
            <person name="Li-Beisson Y."/>
            <person name="Delledonne M."/>
            <person name="Ballottari M."/>
        </authorList>
    </citation>
    <scope>NUCLEOTIDE SEQUENCE</scope>
    <source>
        <strain evidence="7">211/11P</strain>
        <tissue evidence="7">Whole cell</tissue>
    </source>
</reference>
<keyword evidence="1" id="KW-0677">Repeat</keyword>
<dbReference type="AlphaFoldDB" id="A0A9D4TT46"/>
<accession>A0A9D4TT46</accession>
<dbReference type="Gene3D" id="1.25.40.10">
    <property type="entry name" value="Tetratricopeptide repeat domain"/>
    <property type="match status" value="1"/>
</dbReference>
<feature type="repeat" description="TPR" evidence="3">
    <location>
        <begin position="36"/>
        <end position="69"/>
    </location>
</feature>
<dbReference type="PROSITE" id="PS51203">
    <property type="entry name" value="CS"/>
    <property type="match status" value="1"/>
</dbReference>
<evidence type="ECO:0000313" key="8">
    <source>
        <dbReference type="Proteomes" id="UP001055712"/>
    </source>
</evidence>